<dbReference type="AlphaFoldDB" id="A0A5E4GIL3"/>
<dbReference type="Pfam" id="PF14214">
    <property type="entry name" value="Helitron_like_N"/>
    <property type="match status" value="1"/>
</dbReference>
<name>A0A5E4GIL3_PRUDU</name>
<dbReference type="InterPro" id="IPR025476">
    <property type="entry name" value="Helitron_helicase-like"/>
</dbReference>
<evidence type="ECO:0000259" key="1">
    <source>
        <dbReference type="Pfam" id="PF14214"/>
    </source>
</evidence>
<dbReference type="PANTHER" id="PTHR10492">
    <property type="match status" value="1"/>
</dbReference>
<dbReference type="InParanoid" id="A0A5E4GIL3"/>
<dbReference type="PANTHER" id="PTHR10492:SF94">
    <property type="entry name" value="ATP-DEPENDENT DNA HELICASE"/>
    <property type="match status" value="1"/>
</dbReference>
<evidence type="ECO:0000313" key="2">
    <source>
        <dbReference type="EMBL" id="VVA39576.1"/>
    </source>
</evidence>
<organism evidence="2 3">
    <name type="scientific">Prunus dulcis</name>
    <name type="common">Almond</name>
    <name type="synonym">Amygdalus dulcis</name>
    <dbReference type="NCBI Taxonomy" id="3755"/>
    <lineage>
        <taxon>Eukaryota</taxon>
        <taxon>Viridiplantae</taxon>
        <taxon>Streptophyta</taxon>
        <taxon>Embryophyta</taxon>
        <taxon>Tracheophyta</taxon>
        <taxon>Spermatophyta</taxon>
        <taxon>Magnoliopsida</taxon>
        <taxon>eudicotyledons</taxon>
        <taxon>Gunneridae</taxon>
        <taxon>Pentapetalae</taxon>
        <taxon>rosids</taxon>
        <taxon>fabids</taxon>
        <taxon>Rosales</taxon>
        <taxon>Rosaceae</taxon>
        <taxon>Amygdaloideae</taxon>
        <taxon>Amygdaleae</taxon>
        <taxon>Prunus</taxon>
    </lineage>
</organism>
<gene>
    <name evidence="2" type="ORF">ALMOND_2B016365</name>
</gene>
<protein>
    <submittedName>
        <fullName evidence="2">PREDICTED: LOC110435698 isoform</fullName>
    </submittedName>
</protein>
<dbReference type="EMBL" id="CABIKO010000813">
    <property type="protein sequence ID" value="VVA39576.1"/>
    <property type="molecule type" value="Genomic_DNA"/>
</dbReference>
<feature type="domain" description="Helitron helicase-like" evidence="1">
    <location>
        <begin position="1"/>
        <end position="87"/>
    </location>
</feature>
<feature type="non-terminal residue" evidence="2">
    <location>
        <position position="309"/>
    </location>
</feature>
<dbReference type="Proteomes" id="UP000327085">
    <property type="component" value="Chromosome 4"/>
</dbReference>
<reference evidence="3" key="1">
    <citation type="journal article" date="2020" name="Plant J.">
        <title>Transposons played a major role in the diversification between the closely related almond and peach genomes: results from the almond genome sequence.</title>
        <authorList>
            <person name="Alioto T."/>
            <person name="Alexiou K.G."/>
            <person name="Bardil A."/>
            <person name="Barteri F."/>
            <person name="Castanera R."/>
            <person name="Cruz F."/>
            <person name="Dhingra A."/>
            <person name="Duval H."/>
            <person name="Fernandez I Marti A."/>
            <person name="Frias L."/>
            <person name="Galan B."/>
            <person name="Garcia J.L."/>
            <person name="Howad W."/>
            <person name="Gomez-Garrido J."/>
            <person name="Gut M."/>
            <person name="Julca I."/>
            <person name="Morata J."/>
            <person name="Puigdomenech P."/>
            <person name="Ribeca P."/>
            <person name="Rubio Cabetas M.J."/>
            <person name="Vlasova A."/>
            <person name="Wirthensohn M."/>
            <person name="Garcia-Mas J."/>
            <person name="Gabaldon T."/>
            <person name="Casacuberta J.M."/>
            <person name="Arus P."/>
        </authorList>
    </citation>
    <scope>NUCLEOTIDE SEQUENCE [LARGE SCALE GENOMIC DNA]</scope>
    <source>
        <strain evidence="3">cv. Texas</strain>
    </source>
</reference>
<accession>A0A5E4GIL3</accession>
<sequence length="309" mass="35683">MTLVQRFGRLDLFITMTCNPNWKEIKRELLPGQTPQDRPNLLTRVFHAKLEELKKDINGKGVLGNIVAYAYVIEFQKRGLPHVYMLVVLDENDKLNNPDDYDQIVKAEIPNKHEESHLHNVVLKHMIHGSYCGIQNPKSPYMKNGRCKRNYPKSFAASTIQGNKSYPIYQRGATSFLNLMTIGGILQPTFKEAAEQQGLLEGDDSIRQCLLEAFTIRMPSALRRLFVTILVYCEPVGVRTLWDEFYPFMIEDYAFSSNLRCNVIVNRLLRDLNTFLVQFNKNIKDFDLPQMTTKVVSAMPRYIEDELSI</sequence>
<dbReference type="Gramene" id="VVA39576">
    <property type="protein sequence ID" value="VVA39576"/>
    <property type="gene ID" value="Prudul26B016365"/>
</dbReference>
<evidence type="ECO:0000313" key="3">
    <source>
        <dbReference type="Proteomes" id="UP000327085"/>
    </source>
</evidence>
<proteinExistence type="predicted"/>